<keyword evidence="2" id="KW-1185">Reference proteome</keyword>
<sequence length="124" mass="14064">MLGEAVVISWRIWWAVKRKQPLGQADPACALGLCGEEVCQSFRNSFRGQKAVSIHIALGSLIIQERLQLSDRDTVEQIAENRICSISLVFPGSNSTRPPIPRLLRHFRNLLRKLWIEVNRSSQS</sequence>
<name>A0ABX1X4B2_9BACL</name>
<proteinExistence type="predicted"/>
<gene>
    <name evidence="1" type="ORF">GC096_04190</name>
</gene>
<evidence type="ECO:0000313" key="1">
    <source>
        <dbReference type="EMBL" id="NOU63243.1"/>
    </source>
</evidence>
<reference evidence="1 2" key="1">
    <citation type="submission" date="2019-10" db="EMBL/GenBank/DDBJ databases">
        <title>Description of Paenibacillus humi sp. nov.</title>
        <authorList>
            <person name="Carlier A."/>
            <person name="Qi S."/>
        </authorList>
    </citation>
    <scope>NUCLEOTIDE SEQUENCE [LARGE SCALE GENOMIC DNA]</scope>
    <source>
        <strain evidence="1 2">LMG 31461</strain>
    </source>
</reference>
<dbReference type="Proteomes" id="UP000653578">
    <property type="component" value="Unassembled WGS sequence"/>
</dbReference>
<dbReference type="EMBL" id="WHNY01000009">
    <property type="protein sequence ID" value="NOU63243.1"/>
    <property type="molecule type" value="Genomic_DNA"/>
</dbReference>
<comment type="caution">
    <text evidence="1">The sequence shown here is derived from an EMBL/GenBank/DDBJ whole genome shotgun (WGS) entry which is preliminary data.</text>
</comment>
<evidence type="ECO:0000313" key="2">
    <source>
        <dbReference type="Proteomes" id="UP000653578"/>
    </source>
</evidence>
<organism evidence="1 2">
    <name type="scientific">Paenibacillus plantarum</name>
    <dbReference type="NCBI Taxonomy" id="2654975"/>
    <lineage>
        <taxon>Bacteria</taxon>
        <taxon>Bacillati</taxon>
        <taxon>Bacillota</taxon>
        <taxon>Bacilli</taxon>
        <taxon>Bacillales</taxon>
        <taxon>Paenibacillaceae</taxon>
        <taxon>Paenibacillus</taxon>
    </lineage>
</organism>
<protein>
    <submittedName>
        <fullName evidence="1">Uncharacterized protein</fullName>
    </submittedName>
</protein>
<accession>A0ABX1X4B2</accession>